<dbReference type="Proteomes" id="UP000315353">
    <property type="component" value="Unassembled WGS sequence"/>
</dbReference>
<dbReference type="InterPro" id="IPR017517">
    <property type="entry name" value="Maleyloyr_isom"/>
</dbReference>
<evidence type="ECO:0000313" key="4">
    <source>
        <dbReference type="Proteomes" id="UP000185479"/>
    </source>
</evidence>
<reference evidence="2 4" key="1">
    <citation type="submission" date="2014-08" db="EMBL/GenBank/DDBJ databases">
        <title>Complete genome sequence of Corynebacterium flavescens OJ8(T)(=DSM 20296(T)), isolated from cheese.</title>
        <authorList>
            <person name="Ruckert C."/>
            <person name="Albersmeier A."/>
            <person name="Winkler A."/>
            <person name="Kalinowski J."/>
        </authorList>
    </citation>
    <scope>NUCLEOTIDE SEQUENCE [LARGE SCALE GENOMIC DNA]</scope>
    <source>
        <strain evidence="2 4">OJ8</strain>
    </source>
</reference>
<feature type="domain" description="Mycothiol-dependent maleylpyruvate isomerase metal-binding" evidence="1">
    <location>
        <begin position="13"/>
        <end position="84"/>
    </location>
</feature>
<accession>A0A1L7CMG4</accession>
<dbReference type="Proteomes" id="UP000185479">
    <property type="component" value="Chromosome"/>
</dbReference>
<dbReference type="EMBL" id="CP009246">
    <property type="protein sequence ID" value="APT87044.1"/>
    <property type="molecule type" value="Genomic_DNA"/>
</dbReference>
<dbReference type="OrthoDB" id="3268903at2"/>
<dbReference type="NCBIfam" id="TIGR03083">
    <property type="entry name" value="maleylpyruvate isomerase family mycothiol-dependent enzyme"/>
    <property type="match status" value="1"/>
</dbReference>
<evidence type="ECO:0000313" key="3">
    <source>
        <dbReference type="EMBL" id="GEB96876.1"/>
    </source>
</evidence>
<dbReference type="SUPFAM" id="SSF109854">
    <property type="entry name" value="DinB/YfiT-like putative metalloenzymes"/>
    <property type="match status" value="1"/>
</dbReference>
<evidence type="ECO:0000313" key="5">
    <source>
        <dbReference type="Proteomes" id="UP000315353"/>
    </source>
</evidence>
<dbReference type="NCBIfam" id="TIGR03085">
    <property type="entry name" value="TIGR03085 family metal-binding protein"/>
    <property type="match status" value="1"/>
</dbReference>
<dbReference type="KEGG" id="cfc:CFLV_07480"/>
<dbReference type="AlphaFoldDB" id="A0A1L7CMG4"/>
<dbReference type="Gene3D" id="1.20.120.450">
    <property type="entry name" value="dinb family like domain"/>
    <property type="match status" value="1"/>
</dbReference>
<evidence type="ECO:0000313" key="2">
    <source>
        <dbReference type="EMBL" id="APT87044.1"/>
    </source>
</evidence>
<protein>
    <submittedName>
        <fullName evidence="3">TIGR03085 family protein</fullName>
    </submittedName>
</protein>
<organism evidence="2 4">
    <name type="scientific">Corynebacterium flavescens</name>
    <dbReference type="NCBI Taxonomy" id="28028"/>
    <lineage>
        <taxon>Bacteria</taxon>
        <taxon>Bacillati</taxon>
        <taxon>Actinomycetota</taxon>
        <taxon>Actinomycetes</taxon>
        <taxon>Mycobacteriales</taxon>
        <taxon>Corynebacteriaceae</taxon>
        <taxon>Corynebacterium</taxon>
    </lineage>
</organism>
<dbReference type="InterPro" id="IPR017519">
    <property type="entry name" value="CHP03085"/>
</dbReference>
<keyword evidence="4" id="KW-1185">Reference proteome</keyword>
<dbReference type="Pfam" id="PF11716">
    <property type="entry name" value="MDMPI_N"/>
    <property type="match status" value="1"/>
</dbReference>
<dbReference type="GO" id="GO:0046872">
    <property type="term" value="F:metal ion binding"/>
    <property type="evidence" value="ECO:0007669"/>
    <property type="project" value="InterPro"/>
</dbReference>
<evidence type="ECO:0000259" key="1">
    <source>
        <dbReference type="Pfam" id="PF11716"/>
    </source>
</evidence>
<dbReference type="InterPro" id="IPR024344">
    <property type="entry name" value="MDMPI_metal-binding"/>
</dbReference>
<gene>
    <name evidence="3" type="ORF">CFL01nite_03710</name>
    <name evidence="2" type="ORF">CFLV_07480</name>
</gene>
<reference evidence="3 5" key="2">
    <citation type="submission" date="2019-06" db="EMBL/GenBank/DDBJ databases">
        <title>Whole genome shotgun sequence of Corynebacterium flavescens NBRC 14136.</title>
        <authorList>
            <person name="Hosoyama A."/>
            <person name="Uohara A."/>
            <person name="Ohji S."/>
            <person name="Ichikawa N."/>
        </authorList>
    </citation>
    <scope>NUCLEOTIDE SEQUENCE [LARGE SCALE GENOMIC DNA]</scope>
    <source>
        <strain evidence="3 5">NBRC 14136</strain>
    </source>
</reference>
<sequence length="212" mass="23565">MLGDMSFSSVERARLVALFHQLGPDAPTLCEGWTTRDLAAHLLVRENQPTAALGMFIPALHAHLERAMGKQRQRDYDAIVDDWGAGPGKFSPARLFDSQMNTAEHFVHLEDVRRANGMESEREFSRAAQDKLYGTLRLFAPRMLAKSTQPVVLYPTGFPRVVAANHHRVSEHGEAVVRVFGTAPELLLWAYGRIPVHIKVEGDATAIKISSL</sequence>
<dbReference type="InterPro" id="IPR034660">
    <property type="entry name" value="DinB/YfiT-like"/>
</dbReference>
<dbReference type="EMBL" id="BJNB01000003">
    <property type="protein sequence ID" value="GEB96876.1"/>
    <property type="molecule type" value="Genomic_DNA"/>
</dbReference>
<dbReference type="STRING" id="28028.CFLV_07480"/>
<name>A0A1L7CMG4_CORFL</name>
<proteinExistence type="predicted"/>